<dbReference type="PANTHER" id="PTHR30349:SF64">
    <property type="entry name" value="PROPHAGE INTEGRASE INTD-RELATED"/>
    <property type="match status" value="1"/>
</dbReference>
<dbReference type="InterPro" id="IPR035386">
    <property type="entry name" value="Arm-DNA-bind_5"/>
</dbReference>
<comment type="caution">
    <text evidence="5">The sequence shown here is derived from an EMBL/GenBank/DDBJ whole genome shotgun (WGS) entry which is preliminary data.</text>
</comment>
<proteinExistence type="inferred from homology"/>
<dbReference type="PANTHER" id="PTHR30349">
    <property type="entry name" value="PHAGE INTEGRASE-RELATED"/>
    <property type="match status" value="1"/>
</dbReference>
<dbReference type="Pfam" id="PF17293">
    <property type="entry name" value="Arm-DNA-bind_5"/>
    <property type="match status" value="1"/>
</dbReference>
<evidence type="ECO:0000313" key="5">
    <source>
        <dbReference type="EMBL" id="KAA6329756.1"/>
    </source>
</evidence>
<dbReference type="InterPro" id="IPR025269">
    <property type="entry name" value="SAM-like_dom"/>
</dbReference>
<dbReference type="InterPro" id="IPR050090">
    <property type="entry name" value="Tyrosine_recombinase_XerCD"/>
</dbReference>
<dbReference type="GO" id="GO:0015074">
    <property type="term" value="P:DNA integration"/>
    <property type="evidence" value="ECO:0007669"/>
    <property type="project" value="InterPro"/>
</dbReference>
<comment type="similarity">
    <text evidence="1">Belongs to the 'phage' integrase family.</text>
</comment>
<gene>
    <name evidence="5" type="ORF">EZS27_021459</name>
</gene>
<evidence type="ECO:0000256" key="2">
    <source>
        <dbReference type="ARBA" id="ARBA00023125"/>
    </source>
</evidence>
<dbReference type="GO" id="GO:0003677">
    <property type="term" value="F:DNA binding"/>
    <property type="evidence" value="ECO:0007669"/>
    <property type="project" value="UniProtKB-KW"/>
</dbReference>
<reference evidence="5" key="1">
    <citation type="submission" date="2019-03" db="EMBL/GenBank/DDBJ databases">
        <title>Single cell metagenomics reveals metabolic interactions within the superorganism composed of flagellate Streblomastix strix and complex community of Bacteroidetes bacteria on its surface.</title>
        <authorList>
            <person name="Treitli S.C."/>
            <person name="Kolisko M."/>
            <person name="Husnik F."/>
            <person name="Keeling P."/>
            <person name="Hampl V."/>
        </authorList>
    </citation>
    <scope>NUCLEOTIDE SEQUENCE</scope>
    <source>
        <strain evidence="5">STM</strain>
    </source>
</reference>
<name>A0A5J4R722_9ZZZZ</name>
<dbReference type="EMBL" id="SNRY01001599">
    <property type="protein sequence ID" value="KAA6329756.1"/>
    <property type="molecule type" value="Genomic_DNA"/>
</dbReference>
<accession>A0A5J4R722</accession>
<dbReference type="PROSITE" id="PS51898">
    <property type="entry name" value="TYR_RECOMBINASE"/>
    <property type="match status" value="1"/>
</dbReference>
<feature type="domain" description="Tyr recombinase" evidence="4">
    <location>
        <begin position="224"/>
        <end position="398"/>
    </location>
</feature>
<sequence>MKQLYKRSTFAVLFYINKSKQKKNGLCPIMGRITIDTGVAQFSVKVGINPSMWDAKIGRATGRSKEANHLNRMLDTLETEIRSHYSRMVLEDAYVTAENVKNALNGIGKKATNLLELFREHNEEFKLRVGINRVFETYEQYCHSYRVLTKFICLRYNVEDMALIQLDYHFIDAYDFYLRVDRRMTANSVLNHIIPLRKIIRRAISQDTLKRDPFINYVPEKPLKQRRYLTAEEFQKLLDTTITEPHLIRTRDMFLFAGFTGLAYADIKNLSEKHLSMEQDGTQWIKIERQKTKGECNIRLLNIPVQIMEKYRHERTDGKIFKMNSLGNIDVNLKKVAQKCGIESRLTFHMGRHTYATQVCLSQGVPIETLSKMMGHKSIQTTQIYAKITNQKVNEDMKILSDRIENKYELPKDDVPKKFKKNQYYKY</sequence>
<dbReference type="InterPro" id="IPR013762">
    <property type="entry name" value="Integrase-like_cat_sf"/>
</dbReference>
<keyword evidence="2" id="KW-0238">DNA-binding</keyword>
<protein>
    <submittedName>
        <fullName evidence="5">Tyrosine recombinase XerC</fullName>
    </submittedName>
</protein>
<dbReference type="InterPro" id="IPR002104">
    <property type="entry name" value="Integrase_catalytic"/>
</dbReference>
<evidence type="ECO:0000256" key="1">
    <source>
        <dbReference type="ARBA" id="ARBA00008857"/>
    </source>
</evidence>
<dbReference type="CDD" id="cd01185">
    <property type="entry name" value="INTN1_C_like"/>
    <property type="match status" value="1"/>
</dbReference>
<keyword evidence="3" id="KW-0233">DNA recombination</keyword>
<evidence type="ECO:0000259" key="4">
    <source>
        <dbReference type="PROSITE" id="PS51898"/>
    </source>
</evidence>
<dbReference type="Pfam" id="PF13102">
    <property type="entry name" value="Phage_int_SAM_5"/>
    <property type="match status" value="1"/>
</dbReference>
<dbReference type="Gene3D" id="1.10.150.130">
    <property type="match status" value="1"/>
</dbReference>
<dbReference type="InterPro" id="IPR011010">
    <property type="entry name" value="DNA_brk_join_enz"/>
</dbReference>
<dbReference type="AlphaFoldDB" id="A0A5J4R722"/>
<dbReference type="Pfam" id="PF00589">
    <property type="entry name" value="Phage_integrase"/>
    <property type="match status" value="1"/>
</dbReference>
<dbReference type="InterPro" id="IPR010998">
    <property type="entry name" value="Integrase_recombinase_N"/>
</dbReference>
<dbReference type="Gene3D" id="1.10.443.10">
    <property type="entry name" value="Intergrase catalytic core"/>
    <property type="match status" value="1"/>
</dbReference>
<evidence type="ECO:0000256" key="3">
    <source>
        <dbReference type="ARBA" id="ARBA00023172"/>
    </source>
</evidence>
<dbReference type="GO" id="GO:0006310">
    <property type="term" value="P:DNA recombination"/>
    <property type="evidence" value="ECO:0007669"/>
    <property type="project" value="UniProtKB-KW"/>
</dbReference>
<organism evidence="5">
    <name type="scientific">termite gut metagenome</name>
    <dbReference type="NCBI Taxonomy" id="433724"/>
    <lineage>
        <taxon>unclassified sequences</taxon>
        <taxon>metagenomes</taxon>
        <taxon>organismal metagenomes</taxon>
    </lineage>
</organism>
<dbReference type="SUPFAM" id="SSF56349">
    <property type="entry name" value="DNA breaking-rejoining enzymes"/>
    <property type="match status" value="1"/>
</dbReference>